<evidence type="ECO:0000313" key="2">
    <source>
        <dbReference type="Proteomes" id="UP000299102"/>
    </source>
</evidence>
<proteinExistence type="predicted"/>
<protein>
    <submittedName>
        <fullName evidence="1">Uncharacterized protein</fullName>
    </submittedName>
</protein>
<organism evidence="1 2">
    <name type="scientific">Eumeta variegata</name>
    <name type="common">Bagworm moth</name>
    <name type="synonym">Eumeta japonica</name>
    <dbReference type="NCBI Taxonomy" id="151549"/>
    <lineage>
        <taxon>Eukaryota</taxon>
        <taxon>Metazoa</taxon>
        <taxon>Ecdysozoa</taxon>
        <taxon>Arthropoda</taxon>
        <taxon>Hexapoda</taxon>
        <taxon>Insecta</taxon>
        <taxon>Pterygota</taxon>
        <taxon>Neoptera</taxon>
        <taxon>Endopterygota</taxon>
        <taxon>Lepidoptera</taxon>
        <taxon>Glossata</taxon>
        <taxon>Ditrysia</taxon>
        <taxon>Tineoidea</taxon>
        <taxon>Psychidae</taxon>
        <taxon>Oiketicinae</taxon>
        <taxon>Eumeta</taxon>
    </lineage>
</organism>
<comment type="caution">
    <text evidence="1">The sequence shown here is derived from an EMBL/GenBank/DDBJ whole genome shotgun (WGS) entry which is preliminary data.</text>
</comment>
<dbReference type="OrthoDB" id="6627079at2759"/>
<name>A0A4C1WHI0_EUMVA</name>
<reference evidence="1 2" key="1">
    <citation type="journal article" date="2019" name="Commun. Biol.">
        <title>The bagworm genome reveals a unique fibroin gene that provides high tensile strength.</title>
        <authorList>
            <person name="Kono N."/>
            <person name="Nakamura H."/>
            <person name="Ohtoshi R."/>
            <person name="Tomita M."/>
            <person name="Numata K."/>
            <person name="Arakawa K."/>
        </authorList>
    </citation>
    <scope>NUCLEOTIDE SEQUENCE [LARGE SCALE GENOMIC DNA]</scope>
</reference>
<keyword evidence="2" id="KW-1185">Reference proteome</keyword>
<accession>A0A4C1WHI0</accession>
<dbReference type="Proteomes" id="UP000299102">
    <property type="component" value="Unassembled WGS sequence"/>
</dbReference>
<gene>
    <name evidence="1" type="ORF">EVAR_25220_1</name>
</gene>
<evidence type="ECO:0000313" key="1">
    <source>
        <dbReference type="EMBL" id="GBP50523.1"/>
    </source>
</evidence>
<dbReference type="AlphaFoldDB" id="A0A4C1WHI0"/>
<sequence>MDRYKRRKNSFYVHAGGAAGINYTAKPLKERAMQRLSGRLGRNSMDNQLAELCVEPSSEFSNFVRMSCSDFEYLLQKISPMVAKKRYRLEGCNTSEGAPGSNIKIFSYWR</sequence>
<dbReference type="EMBL" id="BGZK01000567">
    <property type="protein sequence ID" value="GBP50523.1"/>
    <property type="molecule type" value="Genomic_DNA"/>
</dbReference>